<keyword evidence="1" id="KW-0472">Membrane</keyword>
<evidence type="ECO:0008006" key="4">
    <source>
        <dbReference type="Google" id="ProtNLM"/>
    </source>
</evidence>
<feature type="non-terminal residue" evidence="2">
    <location>
        <position position="1"/>
    </location>
</feature>
<feature type="transmembrane region" description="Helical" evidence="1">
    <location>
        <begin position="293"/>
        <end position="311"/>
    </location>
</feature>
<protein>
    <recommendedName>
        <fullName evidence="4">TLC domain-containing protein</fullName>
    </recommendedName>
</protein>
<gene>
    <name evidence="2" type="ORF">HJC23_000154</name>
</gene>
<dbReference type="AlphaFoldDB" id="A0ABD3PJK5"/>
<proteinExistence type="predicted"/>
<feature type="transmembrane region" description="Helical" evidence="1">
    <location>
        <begin position="323"/>
        <end position="344"/>
    </location>
</feature>
<feature type="transmembrane region" description="Helical" evidence="1">
    <location>
        <begin position="192"/>
        <end position="214"/>
    </location>
</feature>
<feature type="transmembrane region" description="Helical" evidence="1">
    <location>
        <begin position="15"/>
        <end position="32"/>
    </location>
</feature>
<dbReference type="Proteomes" id="UP001516023">
    <property type="component" value="Unassembled WGS sequence"/>
</dbReference>
<keyword evidence="3" id="KW-1185">Reference proteome</keyword>
<accession>A0ABD3PJK5</accession>
<keyword evidence="1" id="KW-1133">Transmembrane helix</keyword>
<feature type="transmembrane region" description="Helical" evidence="1">
    <location>
        <begin position="226"/>
        <end position="248"/>
    </location>
</feature>
<sequence>GSLDFNNSVDTPTSFLLKSVFMLVVWVSLLSLTRRSCQAIATIFWSQPIPINSASIPSKLPHPNAPGSAIPFDIPLLKASERDIENFMLFMRKINLYTGDNRWLLQDVANSAAAYKGRLYEERAMKWVDDHFRLKLPNLKYPYVDRHWNGWSSFWRETGPHIHVTVIVEHLINGLCFPLSFLITQNDLYYNLALYGEVAYMCYATALIGSSYYLGRDITIEQMHPAVWPLLILHHISSMILCIGCIFVGDGAPRNLVCCVLLSLLGLTSSLHYVGQIFDFSPISQANTPYTRFMNHILCLASQVIFRGFYWMKICYSSVRHCVEVHGAGLAIALLLILMLFTAFNVDFVKFHYKATKGCWLKIQAMKKQ</sequence>
<name>A0ABD3PJK5_9STRA</name>
<reference evidence="2 3" key="1">
    <citation type="journal article" date="2020" name="G3 (Bethesda)">
        <title>Improved Reference Genome for Cyclotella cryptica CCMP332, a Model for Cell Wall Morphogenesis, Salinity Adaptation, and Lipid Production in Diatoms (Bacillariophyta).</title>
        <authorList>
            <person name="Roberts W.R."/>
            <person name="Downey K.M."/>
            <person name="Ruck E.C."/>
            <person name="Traller J.C."/>
            <person name="Alverson A.J."/>
        </authorList>
    </citation>
    <scope>NUCLEOTIDE SEQUENCE [LARGE SCALE GENOMIC DNA]</scope>
    <source>
        <strain evidence="2 3">CCMP332</strain>
    </source>
</reference>
<dbReference type="EMBL" id="JABMIG020000166">
    <property type="protein sequence ID" value="KAL3787912.1"/>
    <property type="molecule type" value="Genomic_DNA"/>
</dbReference>
<organism evidence="2 3">
    <name type="scientific">Cyclotella cryptica</name>
    <dbReference type="NCBI Taxonomy" id="29204"/>
    <lineage>
        <taxon>Eukaryota</taxon>
        <taxon>Sar</taxon>
        <taxon>Stramenopiles</taxon>
        <taxon>Ochrophyta</taxon>
        <taxon>Bacillariophyta</taxon>
        <taxon>Coscinodiscophyceae</taxon>
        <taxon>Thalassiosirophycidae</taxon>
        <taxon>Stephanodiscales</taxon>
        <taxon>Stephanodiscaceae</taxon>
        <taxon>Cyclotella</taxon>
    </lineage>
</organism>
<evidence type="ECO:0000313" key="2">
    <source>
        <dbReference type="EMBL" id="KAL3787912.1"/>
    </source>
</evidence>
<evidence type="ECO:0000313" key="3">
    <source>
        <dbReference type="Proteomes" id="UP001516023"/>
    </source>
</evidence>
<evidence type="ECO:0000256" key="1">
    <source>
        <dbReference type="SAM" id="Phobius"/>
    </source>
</evidence>
<feature type="transmembrane region" description="Helical" evidence="1">
    <location>
        <begin position="255"/>
        <end position="273"/>
    </location>
</feature>
<comment type="caution">
    <text evidence="2">The sequence shown here is derived from an EMBL/GenBank/DDBJ whole genome shotgun (WGS) entry which is preliminary data.</text>
</comment>
<keyword evidence="1" id="KW-0812">Transmembrane</keyword>